<protein>
    <submittedName>
        <fullName evidence="3">Uncharacterized protein</fullName>
    </submittedName>
</protein>
<name>K1PDU8_MAGGI</name>
<feature type="compositionally biased region" description="Low complexity" evidence="1">
    <location>
        <begin position="62"/>
        <end position="73"/>
    </location>
</feature>
<sequence>MWTLFVVFILTTVRPSHSSFDPYFALDGDDATDIKNLEPSKETQILQKDGHGKPSMLRKLLSPPTSTITAPTPRVTSEKGELREVYTSNQTRRTNKRKFETMAGPMESQTQNKENDFVETFRELYFSFCNLIN</sequence>
<keyword evidence="2" id="KW-0732">Signal</keyword>
<reference evidence="3" key="1">
    <citation type="journal article" date="2012" name="Nature">
        <title>The oyster genome reveals stress adaptation and complexity of shell formation.</title>
        <authorList>
            <person name="Zhang G."/>
            <person name="Fang X."/>
            <person name="Guo X."/>
            <person name="Li L."/>
            <person name="Luo R."/>
            <person name="Xu F."/>
            <person name="Yang P."/>
            <person name="Zhang L."/>
            <person name="Wang X."/>
            <person name="Qi H."/>
            <person name="Xiong Z."/>
            <person name="Que H."/>
            <person name="Xie Y."/>
            <person name="Holland P.W."/>
            <person name="Paps J."/>
            <person name="Zhu Y."/>
            <person name="Wu F."/>
            <person name="Chen Y."/>
            <person name="Wang J."/>
            <person name="Peng C."/>
            <person name="Meng J."/>
            <person name="Yang L."/>
            <person name="Liu J."/>
            <person name="Wen B."/>
            <person name="Zhang N."/>
            <person name="Huang Z."/>
            <person name="Zhu Q."/>
            <person name="Feng Y."/>
            <person name="Mount A."/>
            <person name="Hedgecock D."/>
            <person name="Xu Z."/>
            <person name="Liu Y."/>
            <person name="Domazet-Loso T."/>
            <person name="Du Y."/>
            <person name="Sun X."/>
            <person name="Zhang S."/>
            <person name="Liu B."/>
            <person name="Cheng P."/>
            <person name="Jiang X."/>
            <person name="Li J."/>
            <person name="Fan D."/>
            <person name="Wang W."/>
            <person name="Fu W."/>
            <person name="Wang T."/>
            <person name="Wang B."/>
            <person name="Zhang J."/>
            <person name="Peng Z."/>
            <person name="Li Y."/>
            <person name="Li N."/>
            <person name="Wang J."/>
            <person name="Chen M."/>
            <person name="He Y."/>
            <person name="Tan F."/>
            <person name="Song X."/>
            <person name="Zheng Q."/>
            <person name="Huang R."/>
            <person name="Yang H."/>
            <person name="Du X."/>
            <person name="Chen L."/>
            <person name="Yang M."/>
            <person name="Gaffney P.M."/>
            <person name="Wang S."/>
            <person name="Luo L."/>
            <person name="She Z."/>
            <person name="Ming Y."/>
            <person name="Huang W."/>
            <person name="Zhang S."/>
            <person name="Huang B."/>
            <person name="Zhang Y."/>
            <person name="Qu T."/>
            <person name="Ni P."/>
            <person name="Miao G."/>
            <person name="Wang J."/>
            <person name="Wang Q."/>
            <person name="Steinberg C.E."/>
            <person name="Wang H."/>
            <person name="Li N."/>
            <person name="Qian L."/>
            <person name="Zhang G."/>
            <person name="Li Y."/>
            <person name="Yang H."/>
            <person name="Liu X."/>
            <person name="Wang J."/>
            <person name="Yin Y."/>
            <person name="Wang J."/>
        </authorList>
    </citation>
    <scope>NUCLEOTIDE SEQUENCE [LARGE SCALE GENOMIC DNA]</scope>
    <source>
        <strain evidence="3">05x7-T-G4-1.051#20</strain>
    </source>
</reference>
<dbReference type="EMBL" id="JH818179">
    <property type="protein sequence ID" value="EKC22042.1"/>
    <property type="molecule type" value="Genomic_DNA"/>
</dbReference>
<dbReference type="InParanoid" id="K1PDU8"/>
<evidence type="ECO:0000313" key="3">
    <source>
        <dbReference type="EMBL" id="EKC22042.1"/>
    </source>
</evidence>
<evidence type="ECO:0000256" key="2">
    <source>
        <dbReference type="SAM" id="SignalP"/>
    </source>
</evidence>
<dbReference type="HOGENOM" id="CLU_1908706_0_0_1"/>
<dbReference type="AlphaFoldDB" id="K1PDU8"/>
<proteinExistence type="predicted"/>
<evidence type="ECO:0000256" key="1">
    <source>
        <dbReference type="SAM" id="MobiDB-lite"/>
    </source>
</evidence>
<gene>
    <name evidence="3" type="ORF">CGI_10002927</name>
</gene>
<feature type="region of interest" description="Disordered" evidence="1">
    <location>
        <begin position="61"/>
        <end position="113"/>
    </location>
</feature>
<accession>K1PDU8</accession>
<organism evidence="3">
    <name type="scientific">Magallana gigas</name>
    <name type="common">Pacific oyster</name>
    <name type="synonym">Crassostrea gigas</name>
    <dbReference type="NCBI Taxonomy" id="29159"/>
    <lineage>
        <taxon>Eukaryota</taxon>
        <taxon>Metazoa</taxon>
        <taxon>Spiralia</taxon>
        <taxon>Lophotrochozoa</taxon>
        <taxon>Mollusca</taxon>
        <taxon>Bivalvia</taxon>
        <taxon>Autobranchia</taxon>
        <taxon>Pteriomorphia</taxon>
        <taxon>Ostreida</taxon>
        <taxon>Ostreoidea</taxon>
        <taxon>Ostreidae</taxon>
        <taxon>Magallana</taxon>
    </lineage>
</organism>
<feature type="signal peptide" evidence="2">
    <location>
        <begin position="1"/>
        <end position="18"/>
    </location>
</feature>
<feature type="chain" id="PRO_5044317686" evidence="2">
    <location>
        <begin position="19"/>
        <end position="133"/>
    </location>
</feature>